<evidence type="ECO:0000313" key="3">
    <source>
        <dbReference type="EMBL" id="TIB80272.1"/>
    </source>
</evidence>
<evidence type="ECO:0000256" key="1">
    <source>
        <dbReference type="SAM" id="SignalP"/>
    </source>
</evidence>
<dbReference type="EMBL" id="SPRC01000017">
    <property type="protein sequence ID" value="TIB80272.1"/>
    <property type="molecule type" value="Genomic_DNA"/>
</dbReference>
<keyword evidence="1" id="KW-0732">Signal</keyword>
<dbReference type="Proteomes" id="UP000310685">
    <property type="component" value="Unassembled WGS sequence"/>
</dbReference>
<evidence type="ECO:0000259" key="2">
    <source>
        <dbReference type="Pfam" id="PF20521"/>
    </source>
</evidence>
<feature type="domain" description="Secreted protein CSS2 C-terminal" evidence="2">
    <location>
        <begin position="55"/>
        <end position="167"/>
    </location>
</feature>
<gene>
    <name evidence="4" type="ORF">E3Q02_02125</name>
    <name evidence="3" type="ORF">E3Q22_02034</name>
</gene>
<proteinExistence type="predicted"/>
<comment type="caution">
    <text evidence="3">The sequence shown here is derived from an EMBL/GenBank/DDBJ whole genome shotgun (WGS) entry which is preliminary data.</text>
</comment>
<dbReference type="InterPro" id="IPR046624">
    <property type="entry name" value="CSS2_C"/>
</dbReference>
<reference evidence="5 6" key="1">
    <citation type="submission" date="2019-03" db="EMBL/GenBank/DDBJ databases">
        <title>Sequencing 25 genomes of Wallemia mellicola.</title>
        <authorList>
            <person name="Gostincar C."/>
        </authorList>
    </citation>
    <scope>NUCLEOTIDE SEQUENCE [LARGE SCALE GENOMIC DNA]</scope>
    <source>
        <strain evidence="4 5">EXF-1274</strain>
        <strain evidence="3 6">EXF-6152</strain>
    </source>
</reference>
<feature type="signal peptide" evidence="1">
    <location>
        <begin position="1"/>
        <end position="18"/>
    </location>
</feature>
<protein>
    <recommendedName>
        <fullName evidence="2">Secreted protein CSS2 C-terminal domain-containing protein</fullName>
    </recommendedName>
</protein>
<organism evidence="3 6">
    <name type="scientific">Wallemia mellicola</name>
    <dbReference type="NCBI Taxonomy" id="1708541"/>
    <lineage>
        <taxon>Eukaryota</taxon>
        <taxon>Fungi</taxon>
        <taxon>Dikarya</taxon>
        <taxon>Basidiomycota</taxon>
        <taxon>Wallemiomycotina</taxon>
        <taxon>Wallemiomycetes</taxon>
        <taxon>Wallemiales</taxon>
        <taxon>Wallemiaceae</taxon>
        <taxon>Wallemia</taxon>
    </lineage>
</organism>
<accession>A0A4T0MM24</accession>
<dbReference type="Proteomes" id="UP000309601">
    <property type="component" value="Unassembled WGS sequence"/>
</dbReference>
<dbReference type="Pfam" id="PF20521">
    <property type="entry name" value="DUF6736"/>
    <property type="match status" value="1"/>
</dbReference>
<evidence type="ECO:0000313" key="4">
    <source>
        <dbReference type="EMBL" id="TIC65565.1"/>
    </source>
</evidence>
<name>A0A4T0MM24_9BASI</name>
<evidence type="ECO:0000313" key="5">
    <source>
        <dbReference type="Proteomes" id="UP000309601"/>
    </source>
</evidence>
<evidence type="ECO:0000313" key="6">
    <source>
        <dbReference type="Proteomes" id="UP000310685"/>
    </source>
</evidence>
<sequence>MKQFFIGHILCCLLFVSATTITEQEFNQQADQILDVQETYGNPSLHIPNTYHKGDLLQKEPISVCGYVGAAATCLIAGTTVADFIYKVSTDAILKYSNRNNCGPIYGQMGSLYYIYRAEGPCATTAILQTVEGALDKHIENSNMCPSQCLRSDHAGDWVGYLTFGRNAAAVKKSKCDSSGTFAYCDSGGNNNLPDGTDKDDGQKN</sequence>
<dbReference type="EMBL" id="SPRW01000020">
    <property type="protein sequence ID" value="TIC65565.1"/>
    <property type="molecule type" value="Genomic_DNA"/>
</dbReference>
<feature type="chain" id="PRO_5044609203" description="Secreted protein CSS2 C-terminal domain-containing protein" evidence="1">
    <location>
        <begin position="19"/>
        <end position="205"/>
    </location>
</feature>
<dbReference type="AlphaFoldDB" id="A0A4T0MM24"/>